<dbReference type="InterPro" id="IPR049278">
    <property type="entry name" value="MS_channel_C"/>
</dbReference>
<dbReference type="InterPro" id="IPR045275">
    <property type="entry name" value="MscS_archaea/bacteria_type"/>
</dbReference>
<dbReference type="RefSeq" id="WP_145215759.1">
    <property type="nucleotide sequence ID" value="NZ_CP036432.1"/>
</dbReference>
<evidence type="ECO:0000256" key="3">
    <source>
        <dbReference type="ARBA" id="ARBA00022475"/>
    </source>
</evidence>
<dbReference type="InterPro" id="IPR006686">
    <property type="entry name" value="MscS_channel_CS"/>
</dbReference>
<reference evidence="10 11" key="1">
    <citation type="submission" date="2019-02" db="EMBL/GenBank/DDBJ databases">
        <title>Deep-cultivation of Planctomycetes and their phenomic and genomic characterization uncovers novel biology.</title>
        <authorList>
            <person name="Wiegand S."/>
            <person name="Jogler M."/>
            <person name="Boedeker C."/>
            <person name="Pinto D."/>
            <person name="Vollmers J."/>
            <person name="Rivas-Marin E."/>
            <person name="Kohn T."/>
            <person name="Peeters S.H."/>
            <person name="Heuer A."/>
            <person name="Rast P."/>
            <person name="Oberbeckmann S."/>
            <person name="Bunk B."/>
            <person name="Jeske O."/>
            <person name="Meyerdierks A."/>
            <person name="Storesund J.E."/>
            <person name="Kallscheuer N."/>
            <person name="Luecker S."/>
            <person name="Lage O.M."/>
            <person name="Pohl T."/>
            <person name="Merkel B.J."/>
            <person name="Hornburger P."/>
            <person name="Mueller R.-W."/>
            <person name="Bruemmer F."/>
            <person name="Labrenz M."/>
            <person name="Spormann A.M."/>
            <person name="Op den Camp H."/>
            <person name="Overmann J."/>
            <person name="Amann R."/>
            <person name="Jetten M.S.M."/>
            <person name="Mascher T."/>
            <person name="Medema M.H."/>
            <person name="Devos D.P."/>
            <person name="Kaster A.-K."/>
            <person name="Ovreas L."/>
            <person name="Rohde M."/>
            <person name="Galperin M.Y."/>
            <person name="Jogler C."/>
        </authorList>
    </citation>
    <scope>NUCLEOTIDE SEQUENCE [LARGE SCALE GENOMIC DNA]</scope>
    <source>
        <strain evidence="10 11">TBK1r</strain>
    </source>
</reference>
<feature type="transmembrane region" description="Helical" evidence="7">
    <location>
        <begin position="20"/>
        <end position="39"/>
    </location>
</feature>
<dbReference type="Pfam" id="PF21082">
    <property type="entry name" value="MS_channel_3rd"/>
    <property type="match status" value="1"/>
</dbReference>
<dbReference type="PANTHER" id="PTHR30221:SF1">
    <property type="entry name" value="SMALL-CONDUCTANCE MECHANOSENSITIVE CHANNEL"/>
    <property type="match status" value="1"/>
</dbReference>
<dbReference type="SUPFAM" id="SSF82689">
    <property type="entry name" value="Mechanosensitive channel protein MscS (YggB), C-terminal domain"/>
    <property type="match status" value="1"/>
</dbReference>
<evidence type="ECO:0000256" key="2">
    <source>
        <dbReference type="ARBA" id="ARBA00008017"/>
    </source>
</evidence>
<feature type="transmembrane region" description="Helical" evidence="7">
    <location>
        <begin position="94"/>
        <end position="124"/>
    </location>
</feature>
<dbReference type="PANTHER" id="PTHR30221">
    <property type="entry name" value="SMALL-CONDUCTANCE MECHANOSENSITIVE CHANNEL"/>
    <property type="match status" value="1"/>
</dbReference>
<evidence type="ECO:0000256" key="7">
    <source>
        <dbReference type="SAM" id="Phobius"/>
    </source>
</evidence>
<evidence type="ECO:0000313" key="11">
    <source>
        <dbReference type="Proteomes" id="UP000318081"/>
    </source>
</evidence>
<feature type="domain" description="Mechanosensitive ion channel MscS C-terminal" evidence="9">
    <location>
        <begin position="188"/>
        <end position="268"/>
    </location>
</feature>
<dbReference type="Gene3D" id="1.10.287.1260">
    <property type="match status" value="1"/>
</dbReference>
<dbReference type="InterPro" id="IPR023408">
    <property type="entry name" value="MscS_beta-dom_sf"/>
</dbReference>
<dbReference type="Proteomes" id="UP000318081">
    <property type="component" value="Chromosome"/>
</dbReference>
<gene>
    <name evidence="10" type="primary">mscS_2</name>
    <name evidence="10" type="ORF">TBK1r_47170</name>
</gene>
<keyword evidence="4 7" id="KW-0812">Transmembrane</keyword>
<accession>A0ABX5XWL3</accession>
<evidence type="ECO:0000259" key="9">
    <source>
        <dbReference type="Pfam" id="PF21082"/>
    </source>
</evidence>
<comment type="subcellular location">
    <subcellularLocation>
        <location evidence="1">Cell membrane</location>
        <topology evidence="1">Multi-pass membrane protein</topology>
    </subcellularLocation>
</comment>
<evidence type="ECO:0000256" key="6">
    <source>
        <dbReference type="ARBA" id="ARBA00023136"/>
    </source>
</evidence>
<evidence type="ECO:0000313" key="10">
    <source>
        <dbReference type="EMBL" id="QDV85701.1"/>
    </source>
</evidence>
<evidence type="ECO:0000259" key="8">
    <source>
        <dbReference type="Pfam" id="PF00924"/>
    </source>
</evidence>
<dbReference type="InterPro" id="IPR011066">
    <property type="entry name" value="MscS_channel_C_sf"/>
</dbReference>
<dbReference type="SUPFAM" id="SSF82861">
    <property type="entry name" value="Mechanosensitive channel protein MscS (YggB), transmembrane region"/>
    <property type="match status" value="1"/>
</dbReference>
<dbReference type="EMBL" id="CP036432">
    <property type="protein sequence ID" value="QDV85701.1"/>
    <property type="molecule type" value="Genomic_DNA"/>
</dbReference>
<dbReference type="Gene3D" id="2.30.30.60">
    <property type="match status" value="1"/>
</dbReference>
<protein>
    <submittedName>
        <fullName evidence="10">Small-conductance mechanosensitive channel</fullName>
    </submittedName>
</protein>
<dbReference type="Pfam" id="PF00924">
    <property type="entry name" value="MS_channel_2nd"/>
    <property type="match status" value="1"/>
</dbReference>
<evidence type="ECO:0000256" key="1">
    <source>
        <dbReference type="ARBA" id="ARBA00004651"/>
    </source>
</evidence>
<dbReference type="InterPro" id="IPR011014">
    <property type="entry name" value="MscS_channel_TM-2"/>
</dbReference>
<dbReference type="InterPro" id="IPR006685">
    <property type="entry name" value="MscS_channel_2nd"/>
</dbReference>
<evidence type="ECO:0000256" key="5">
    <source>
        <dbReference type="ARBA" id="ARBA00022989"/>
    </source>
</evidence>
<feature type="domain" description="Mechanosensitive ion channel MscS" evidence="8">
    <location>
        <begin position="110"/>
        <end position="180"/>
    </location>
</feature>
<keyword evidence="6 7" id="KW-0472">Membrane</keyword>
<dbReference type="SUPFAM" id="SSF50182">
    <property type="entry name" value="Sm-like ribonucleoproteins"/>
    <property type="match status" value="1"/>
</dbReference>
<evidence type="ECO:0000256" key="4">
    <source>
        <dbReference type="ARBA" id="ARBA00022692"/>
    </source>
</evidence>
<proteinExistence type="inferred from homology"/>
<sequence length="294" mass="32094">MTYLEKLDQLQLHNPGSPLGAVVYFVVFMLAAWAVNRGLRFTVQRAVQRDKFGVFDKTATPFLLQLMRIAIFIVFLVIYAHLVPSLRSLGTALLAGVSVASVVIGLAAQNTLGNLVAGIAILIYRPFQVGDRVQVTAPTGVETGIVDSLTLGYTILVTGDNRRVVVPNALIANQVTLNLTSGDPRLVVSMPIDVSYEADVELARAELQSIAESHALVQEVIGCPVTTLGPSSITLTLECWCADASDTSQVQNDVFEQAVKRFRDLSIEIPFPYTNVVLHRTDPQQSLMETRDER</sequence>
<name>A0ABX5XWL3_9BACT</name>
<dbReference type="InterPro" id="IPR010920">
    <property type="entry name" value="LSM_dom_sf"/>
</dbReference>
<keyword evidence="5 7" id="KW-1133">Transmembrane helix</keyword>
<organism evidence="10 11">
    <name type="scientific">Stieleria magnilauensis</name>
    <dbReference type="NCBI Taxonomy" id="2527963"/>
    <lineage>
        <taxon>Bacteria</taxon>
        <taxon>Pseudomonadati</taxon>
        <taxon>Planctomycetota</taxon>
        <taxon>Planctomycetia</taxon>
        <taxon>Pirellulales</taxon>
        <taxon>Pirellulaceae</taxon>
        <taxon>Stieleria</taxon>
    </lineage>
</organism>
<keyword evidence="11" id="KW-1185">Reference proteome</keyword>
<dbReference type="Gene3D" id="3.30.70.100">
    <property type="match status" value="1"/>
</dbReference>
<dbReference type="PROSITE" id="PS01246">
    <property type="entry name" value="UPF0003"/>
    <property type="match status" value="1"/>
</dbReference>
<feature type="transmembrane region" description="Helical" evidence="7">
    <location>
        <begin position="60"/>
        <end position="82"/>
    </location>
</feature>
<keyword evidence="3" id="KW-1003">Cell membrane</keyword>
<comment type="similarity">
    <text evidence="2">Belongs to the MscS (TC 1.A.23) family.</text>
</comment>